<gene>
    <name evidence="4" type="ORF">D9619_012900</name>
</gene>
<evidence type="ECO:0000313" key="4">
    <source>
        <dbReference type="EMBL" id="KAF5323777.1"/>
    </source>
</evidence>
<reference evidence="4 5" key="1">
    <citation type="journal article" date="2020" name="ISME J.">
        <title>Uncovering the hidden diversity of litter-decomposition mechanisms in mushroom-forming fungi.</title>
        <authorList>
            <person name="Floudas D."/>
            <person name="Bentzer J."/>
            <person name="Ahren D."/>
            <person name="Johansson T."/>
            <person name="Persson P."/>
            <person name="Tunlid A."/>
        </authorList>
    </citation>
    <scope>NUCLEOTIDE SEQUENCE [LARGE SCALE GENOMIC DNA]</scope>
    <source>
        <strain evidence="4 5">CBS 101986</strain>
    </source>
</reference>
<dbReference type="PANTHER" id="PTHR10039">
    <property type="entry name" value="AMELOGENIN"/>
    <property type="match status" value="1"/>
</dbReference>
<dbReference type="Pfam" id="PF24883">
    <property type="entry name" value="NPHP3_N"/>
    <property type="match status" value="1"/>
</dbReference>
<accession>A0A8H5BI86</accession>
<evidence type="ECO:0000259" key="3">
    <source>
        <dbReference type="PROSITE" id="PS50837"/>
    </source>
</evidence>
<dbReference type="Proteomes" id="UP000567179">
    <property type="component" value="Unassembled WGS sequence"/>
</dbReference>
<dbReference type="AlphaFoldDB" id="A0A8H5BI86"/>
<evidence type="ECO:0000256" key="2">
    <source>
        <dbReference type="SAM" id="SignalP"/>
    </source>
</evidence>
<dbReference type="PROSITE" id="PS50837">
    <property type="entry name" value="NACHT"/>
    <property type="match status" value="1"/>
</dbReference>
<protein>
    <recommendedName>
        <fullName evidence="3">NACHT domain-containing protein</fullName>
    </recommendedName>
</protein>
<name>A0A8H5BI86_9AGAR</name>
<sequence length="595" mass="66861">MRISTSRVSCADLKAALVLALQLAEKGVDGLPIPGVKGCISGILKIIEQEEVSIRLTGPSDHDSQEAHSSQLREDNIETFNGIVNMIKRFREVTVERLSKERNIPENLKNDVEGLAKTLRDIPALYEERIGQRSRMRRWKDFFSASDHAKALNGLGEDLRNAIQEFQTASLVNLQLMEQNHEDARRADEAARRTDEDNRLIDKLPVERKAFYDAHRERQINVCEPDTRVSLLEDVAEWAKYTDPSHPRILWLNGRAGVGKSTIAKTLATRFDAERALGGSFMFSKPNGVVDGSKVFTTLASQLAHHLPEFRNYLAAAIRAKEASMTAQIARQFEDLLAIPRSQLQSPPVTVLILDALDECTPETLTPVLTAIMENITRFPFLCVVITSRPENPIREVLYRFTECIREVNISNIQASTDIETYLRRELRDAYTRLMGHAKHAWPADKDLVSLVEMADNLFIFAATAVRFIGDERAANPEHRLEMILCGQHVGQKHPFSSLDVMYREILRNALPEGEDDLHDRFQAVVGSLVFSAWPHSVKSLALLLAPKYGAPDIRHALRTLHSVLVVPEGNETWALQYSPLHFSFQAAACPNAGQ</sequence>
<keyword evidence="2" id="KW-0732">Signal</keyword>
<feature type="domain" description="NACHT" evidence="3">
    <location>
        <begin position="248"/>
        <end position="390"/>
    </location>
</feature>
<evidence type="ECO:0000256" key="1">
    <source>
        <dbReference type="ARBA" id="ARBA00022737"/>
    </source>
</evidence>
<dbReference type="SUPFAM" id="SSF52540">
    <property type="entry name" value="P-loop containing nucleoside triphosphate hydrolases"/>
    <property type="match status" value="1"/>
</dbReference>
<evidence type="ECO:0000313" key="5">
    <source>
        <dbReference type="Proteomes" id="UP000567179"/>
    </source>
</evidence>
<dbReference type="InterPro" id="IPR007111">
    <property type="entry name" value="NACHT_NTPase"/>
</dbReference>
<dbReference type="InterPro" id="IPR059179">
    <property type="entry name" value="MLKL-like_MCAfunc"/>
</dbReference>
<feature type="chain" id="PRO_5034604081" description="NACHT domain-containing protein" evidence="2">
    <location>
        <begin position="31"/>
        <end position="595"/>
    </location>
</feature>
<organism evidence="4 5">
    <name type="scientific">Psilocybe cf. subviscida</name>
    <dbReference type="NCBI Taxonomy" id="2480587"/>
    <lineage>
        <taxon>Eukaryota</taxon>
        <taxon>Fungi</taxon>
        <taxon>Dikarya</taxon>
        <taxon>Basidiomycota</taxon>
        <taxon>Agaricomycotina</taxon>
        <taxon>Agaricomycetes</taxon>
        <taxon>Agaricomycetidae</taxon>
        <taxon>Agaricales</taxon>
        <taxon>Agaricineae</taxon>
        <taxon>Strophariaceae</taxon>
        <taxon>Psilocybe</taxon>
    </lineage>
</organism>
<proteinExistence type="predicted"/>
<dbReference type="Gene3D" id="3.40.50.300">
    <property type="entry name" value="P-loop containing nucleotide triphosphate hydrolases"/>
    <property type="match status" value="1"/>
</dbReference>
<feature type="signal peptide" evidence="2">
    <location>
        <begin position="1"/>
        <end position="30"/>
    </location>
</feature>
<dbReference type="OrthoDB" id="3210254at2759"/>
<dbReference type="CDD" id="cd21037">
    <property type="entry name" value="MLKL_NTD"/>
    <property type="match status" value="1"/>
</dbReference>
<keyword evidence="1" id="KW-0677">Repeat</keyword>
<dbReference type="InterPro" id="IPR056884">
    <property type="entry name" value="NPHP3-like_N"/>
</dbReference>
<comment type="caution">
    <text evidence="4">The sequence shown here is derived from an EMBL/GenBank/DDBJ whole genome shotgun (WGS) entry which is preliminary data.</text>
</comment>
<dbReference type="PANTHER" id="PTHR10039:SF17">
    <property type="entry name" value="FUNGAL STAND N-TERMINAL GOODBYE DOMAIN-CONTAINING PROTEIN-RELATED"/>
    <property type="match status" value="1"/>
</dbReference>
<dbReference type="InterPro" id="IPR027417">
    <property type="entry name" value="P-loop_NTPase"/>
</dbReference>
<dbReference type="EMBL" id="JAACJJ010000017">
    <property type="protein sequence ID" value="KAF5323777.1"/>
    <property type="molecule type" value="Genomic_DNA"/>
</dbReference>
<keyword evidence="5" id="KW-1185">Reference proteome</keyword>